<evidence type="ECO:0000256" key="1">
    <source>
        <dbReference type="SAM" id="MobiDB-lite"/>
    </source>
</evidence>
<evidence type="ECO:0000313" key="2">
    <source>
        <dbReference type="EnsemblProtists" id="PYU1_T009317"/>
    </source>
</evidence>
<dbReference type="InParanoid" id="K3WWG9"/>
<feature type="compositionally biased region" description="Polar residues" evidence="1">
    <location>
        <begin position="1"/>
        <end position="19"/>
    </location>
</feature>
<reference evidence="3" key="1">
    <citation type="journal article" date="2010" name="Genome Biol.">
        <title>Genome sequence of the necrotrophic plant pathogen Pythium ultimum reveals original pathogenicity mechanisms and effector repertoire.</title>
        <authorList>
            <person name="Levesque C.A."/>
            <person name="Brouwer H."/>
            <person name="Cano L."/>
            <person name="Hamilton J.P."/>
            <person name="Holt C."/>
            <person name="Huitema E."/>
            <person name="Raffaele S."/>
            <person name="Robideau G.P."/>
            <person name="Thines M."/>
            <person name="Win J."/>
            <person name="Zerillo M.M."/>
            <person name="Beakes G.W."/>
            <person name="Boore J.L."/>
            <person name="Busam D."/>
            <person name="Dumas B."/>
            <person name="Ferriera S."/>
            <person name="Fuerstenberg S.I."/>
            <person name="Gachon C.M."/>
            <person name="Gaulin E."/>
            <person name="Govers F."/>
            <person name="Grenville-Briggs L."/>
            <person name="Horner N."/>
            <person name="Hostetler J."/>
            <person name="Jiang R.H."/>
            <person name="Johnson J."/>
            <person name="Krajaejun T."/>
            <person name="Lin H."/>
            <person name="Meijer H.J."/>
            <person name="Moore B."/>
            <person name="Morris P."/>
            <person name="Phuntmart V."/>
            <person name="Puiu D."/>
            <person name="Shetty J."/>
            <person name="Stajich J.E."/>
            <person name="Tripathy S."/>
            <person name="Wawra S."/>
            <person name="van West P."/>
            <person name="Whitty B.R."/>
            <person name="Coutinho P.M."/>
            <person name="Henrissat B."/>
            <person name="Martin F."/>
            <person name="Thomas P.D."/>
            <person name="Tyler B.M."/>
            <person name="De Vries R.P."/>
            <person name="Kamoun S."/>
            <person name="Yandell M."/>
            <person name="Tisserat N."/>
            <person name="Buell C.R."/>
        </authorList>
    </citation>
    <scope>NUCLEOTIDE SEQUENCE</scope>
    <source>
        <strain evidence="3">DAOM:BR144</strain>
    </source>
</reference>
<evidence type="ECO:0000313" key="3">
    <source>
        <dbReference type="Proteomes" id="UP000019132"/>
    </source>
</evidence>
<dbReference type="Proteomes" id="UP000019132">
    <property type="component" value="Unassembled WGS sequence"/>
</dbReference>
<organism evidence="2 3">
    <name type="scientific">Globisporangium ultimum (strain ATCC 200006 / CBS 805.95 / DAOM BR144)</name>
    <name type="common">Pythium ultimum</name>
    <dbReference type="NCBI Taxonomy" id="431595"/>
    <lineage>
        <taxon>Eukaryota</taxon>
        <taxon>Sar</taxon>
        <taxon>Stramenopiles</taxon>
        <taxon>Oomycota</taxon>
        <taxon>Peronosporomycetes</taxon>
        <taxon>Pythiales</taxon>
        <taxon>Pythiaceae</taxon>
        <taxon>Globisporangium</taxon>
    </lineage>
</organism>
<dbReference type="EMBL" id="GL376632">
    <property type="status" value="NOT_ANNOTATED_CDS"/>
    <property type="molecule type" value="Genomic_DNA"/>
</dbReference>
<dbReference type="EnsemblProtists" id="PYU1_T009317">
    <property type="protein sequence ID" value="PYU1_T009317"/>
    <property type="gene ID" value="PYU1_G009299"/>
</dbReference>
<dbReference type="VEuPathDB" id="FungiDB:PYU1_G009299"/>
<reference evidence="3" key="2">
    <citation type="submission" date="2010-04" db="EMBL/GenBank/DDBJ databases">
        <authorList>
            <person name="Buell R."/>
            <person name="Hamilton J."/>
            <person name="Hostetler J."/>
        </authorList>
    </citation>
    <scope>NUCLEOTIDE SEQUENCE [LARGE SCALE GENOMIC DNA]</scope>
    <source>
        <strain evidence="3">DAOM:BR144</strain>
    </source>
</reference>
<reference evidence="2" key="3">
    <citation type="submission" date="2015-02" db="UniProtKB">
        <authorList>
            <consortium name="EnsemblProtists"/>
        </authorList>
    </citation>
    <scope>IDENTIFICATION</scope>
    <source>
        <strain evidence="2">DAOM BR144</strain>
    </source>
</reference>
<name>K3WWG9_GLOUD</name>
<accession>K3WWG9</accession>
<protein>
    <submittedName>
        <fullName evidence="2">Uncharacterized protein</fullName>
    </submittedName>
</protein>
<dbReference type="HOGENOM" id="CLU_3321193_0_0_1"/>
<sequence length="39" mass="4250">MPTMTWALSSNPQLATTSDKAGKRNAVNELQAPCTIDRM</sequence>
<dbReference type="AlphaFoldDB" id="K3WWG9"/>
<proteinExistence type="predicted"/>
<feature type="region of interest" description="Disordered" evidence="1">
    <location>
        <begin position="1"/>
        <end position="20"/>
    </location>
</feature>
<keyword evidence="3" id="KW-1185">Reference proteome</keyword>